<dbReference type="CDD" id="cd06532">
    <property type="entry name" value="Glyco_transf_25"/>
    <property type="match status" value="1"/>
</dbReference>
<evidence type="ECO:0000259" key="1">
    <source>
        <dbReference type="Pfam" id="PF01755"/>
    </source>
</evidence>
<gene>
    <name evidence="2" type="ORF">F904_03827</name>
</gene>
<organism evidence="2 3">
    <name type="scientific">Acinetobacter dispersus</name>
    <dbReference type="NCBI Taxonomy" id="70348"/>
    <lineage>
        <taxon>Bacteria</taxon>
        <taxon>Pseudomonadati</taxon>
        <taxon>Pseudomonadota</taxon>
        <taxon>Gammaproteobacteria</taxon>
        <taxon>Moraxellales</taxon>
        <taxon>Moraxellaceae</taxon>
        <taxon>Acinetobacter</taxon>
    </lineage>
</organism>
<protein>
    <recommendedName>
        <fullName evidence="1">Glycosyl transferase family 25 domain-containing protein</fullName>
    </recommendedName>
</protein>
<feature type="domain" description="Glycosyl transferase family 25" evidence="1">
    <location>
        <begin position="11"/>
        <end position="187"/>
    </location>
</feature>
<dbReference type="EMBL" id="APRL01000015">
    <property type="protein sequence ID" value="ENW90073.1"/>
    <property type="molecule type" value="Genomic_DNA"/>
</dbReference>
<dbReference type="Pfam" id="PF01755">
    <property type="entry name" value="Glyco_transf_25"/>
    <property type="match status" value="1"/>
</dbReference>
<dbReference type="InterPro" id="IPR002654">
    <property type="entry name" value="Glyco_trans_25"/>
</dbReference>
<sequence>MSNLQFFTTMKKFVISLSTASERREHICSEFGKKSISFDFFDALTPEPAALFAKELNLNVDGQSLTKGEVACFMSHVFLWNKMISENIPHMAIFEDDIYLGENVKAFLTDNAWIDSNWHLIKIEEFTSKVALGQKIKTFHSEPDRALFELKSKNLGTAGYILSLHGAKQLISYIQSLDKLIALDHLMFEKLIQDKILSVSQMKPALCIQDVTLFSTKDSVRFASHLYKERLTRRHYDKKTGLDKILLELSRIFQQIRNLIFFKTVGFK</sequence>
<comment type="caution">
    <text evidence="2">The sequence shown here is derived from an EMBL/GenBank/DDBJ whole genome shotgun (WGS) entry which is preliminary data.</text>
</comment>
<dbReference type="HOGENOM" id="CLU_071269_2_0_6"/>
<dbReference type="eggNOG" id="COG3306">
    <property type="taxonomic scope" value="Bacteria"/>
</dbReference>
<evidence type="ECO:0000313" key="2">
    <source>
        <dbReference type="EMBL" id="ENW90073.1"/>
    </source>
</evidence>
<accession>N9L1B4</accession>
<dbReference type="Proteomes" id="UP000013261">
    <property type="component" value="Unassembled WGS sequence"/>
</dbReference>
<reference evidence="2 3" key="1">
    <citation type="submission" date="2013-02" db="EMBL/GenBank/DDBJ databases">
        <title>The Genome Sequence of Acinetobacter sp. ANC 4105.</title>
        <authorList>
            <consortium name="The Broad Institute Genome Sequencing Platform"/>
            <consortium name="The Broad Institute Genome Sequencing Center for Infectious Disease"/>
            <person name="Cerqueira G."/>
            <person name="Feldgarden M."/>
            <person name="Courvalin P."/>
            <person name="Perichon B."/>
            <person name="Grillot-Courvalin C."/>
            <person name="Clermont D."/>
            <person name="Rocha E."/>
            <person name="Yoon E.-J."/>
            <person name="Nemec A."/>
            <person name="Walker B."/>
            <person name="Young S.K."/>
            <person name="Zeng Q."/>
            <person name="Gargeya S."/>
            <person name="Fitzgerald M."/>
            <person name="Haas B."/>
            <person name="Abouelleil A."/>
            <person name="Alvarado L."/>
            <person name="Arachchi H.M."/>
            <person name="Berlin A.M."/>
            <person name="Chapman S.B."/>
            <person name="Dewar J."/>
            <person name="Goldberg J."/>
            <person name="Griggs A."/>
            <person name="Gujja S."/>
            <person name="Hansen M."/>
            <person name="Howarth C."/>
            <person name="Imamovic A."/>
            <person name="Larimer J."/>
            <person name="McCowan C."/>
            <person name="Murphy C."/>
            <person name="Neiman D."/>
            <person name="Pearson M."/>
            <person name="Priest M."/>
            <person name="Roberts A."/>
            <person name="Saif S."/>
            <person name="Shea T."/>
            <person name="Sisk P."/>
            <person name="Sykes S."/>
            <person name="Wortman J."/>
            <person name="Nusbaum C."/>
            <person name="Birren B."/>
        </authorList>
    </citation>
    <scope>NUCLEOTIDE SEQUENCE [LARGE SCALE GENOMIC DNA]</scope>
    <source>
        <strain evidence="2 3">ANC 4105</strain>
    </source>
</reference>
<dbReference type="PATRIC" id="fig|1217703.3.peg.3716"/>
<dbReference type="AlphaFoldDB" id="N9L1B4"/>
<proteinExistence type="predicted"/>
<evidence type="ECO:0000313" key="3">
    <source>
        <dbReference type="Proteomes" id="UP000013261"/>
    </source>
</evidence>
<name>N9L1B4_9GAMM</name>
<keyword evidence="3" id="KW-1185">Reference proteome</keyword>